<dbReference type="Gene3D" id="2.40.160.10">
    <property type="entry name" value="Porin"/>
    <property type="match status" value="1"/>
</dbReference>
<proteinExistence type="inferred from homology"/>
<keyword evidence="6" id="KW-1185">Reference proteome</keyword>
<protein>
    <submittedName>
        <fullName evidence="5">OprD family porin</fullName>
    </submittedName>
</protein>
<dbReference type="Proteomes" id="UP000745663">
    <property type="component" value="Unassembled WGS sequence"/>
</dbReference>
<reference evidence="5 6" key="1">
    <citation type="submission" date="2020-08" db="EMBL/GenBank/DDBJ databases">
        <title>Description of novel Pseudomonas species.</title>
        <authorList>
            <person name="Duman M."/>
            <person name="Mulet M."/>
            <person name="Altun S."/>
            <person name="Saticioglu I.B."/>
            <person name="Lalucat J."/>
            <person name="Garcia-Valdes E."/>
        </authorList>
    </citation>
    <scope>NUCLEOTIDE SEQUENCE [LARGE SCALE GENOMIC DNA]</scope>
    <source>
        <strain evidence="5 6">P66</strain>
    </source>
</reference>
<evidence type="ECO:0000256" key="4">
    <source>
        <dbReference type="SAM" id="SignalP"/>
    </source>
</evidence>
<feature type="signal peptide" evidence="4">
    <location>
        <begin position="1"/>
        <end position="25"/>
    </location>
</feature>
<dbReference type="Pfam" id="PF03573">
    <property type="entry name" value="OprD"/>
    <property type="match status" value="1"/>
</dbReference>
<evidence type="ECO:0000313" key="6">
    <source>
        <dbReference type="Proteomes" id="UP000745663"/>
    </source>
</evidence>
<accession>A0ABS2BRK4</accession>
<name>A0ABS2BRK4_9PSED</name>
<feature type="chain" id="PRO_5045598594" evidence="4">
    <location>
        <begin position="26"/>
        <end position="447"/>
    </location>
</feature>
<comment type="caution">
    <text evidence="5">The sequence shown here is derived from an EMBL/GenBank/DDBJ whole genome shotgun (WGS) entry which is preliminary data.</text>
</comment>
<keyword evidence="3 4" id="KW-0732">Signal</keyword>
<evidence type="ECO:0000256" key="3">
    <source>
        <dbReference type="ARBA" id="ARBA00022729"/>
    </source>
</evidence>
<evidence type="ECO:0000256" key="1">
    <source>
        <dbReference type="ARBA" id="ARBA00009075"/>
    </source>
</evidence>
<comment type="similarity">
    <text evidence="1">Belongs to the outer membrane porin (Opr) (TC 1.B.25) family.</text>
</comment>
<evidence type="ECO:0000256" key="2">
    <source>
        <dbReference type="ARBA" id="ARBA00022448"/>
    </source>
</evidence>
<dbReference type="EMBL" id="JACOPV010000001">
    <property type="protein sequence ID" value="MBM5456256.1"/>
    <property type="molecule type" value="Genomic_DNA"/>
</dbReference>
<evidence type="ECO:0000313" key="5">
    <source>
        <dbReference type="EMBL" id="MBM5456256.1"/>
    </source>
</evidence>
<dbReference type="PANTHER" id="PTHR34596">
    <property type="entry name" value="CHITOPORIN"/>
    <property type="match status" value="1"/>
</dbReference>
<keyword evidence="2" id="KW-0813">Transport</keyword>
<sequence length="447" mass="49244">MSRKLSFYLAAMSALSASYAVSAQAEEQAEGFIEGSSLTVLNRNFYFNRDNRDGAAATYNSGKGDTNGYSETWAHAIITHFNSGFTQGTVGFGVDAFAMIGLKLDTGDGRNGGRSSFDVLPVNHDGEARDEYTKIGGAAKVRLLDTVVKVGDVFPANPVVAAGDSRLLPESFRGVTAENTSIEGLTLQGGRLHSMSQPVSSDMRENFATFYAGAVNSPWIAYGGGDYEINDRVTVSLFSSRLKDVWNQYYAGTSLTYPLSDDLALIGGFNYYKAVDEGKQLLGEFNNSIWSGKIGVSYGGHTLALSHQQNNGDDDFDYLRQSDSIFLDNSIQYSDFNSPKERSWMLRYDLNMAAYGIPGLSFMTRYAKGTDADYSNANQFYMRTDDNGNPLTDQKRWERDIEAKYVVQTGPAKDLSFRVRQANTRATAFESDLDEVRLIVEYPLSIL</sequence>
<gene>
    <name evidence="5" type="ORF">H8F21_01595</name>
</gene>
<dbReference type="PANTHER" id="PTHR34596:SF2">
    <property type="entry name" value="CHITOPORIN"/>
    <property type="match status" value="1"/>
</dbReference>
<dbReference type="InterPro" id="IPR005318">
    <property type="entry name" value="OM_porin_bac"/>
</dbReference>
<dbReference type="InterPro" id="IPR023614">
    <property type="entry name" value="Porin_dom_sf"/>
</dbReference>
<organism evidence="5 6">
    <name type="scientific">Pseudomonas arcuscaelestis</name>
    <dbReference type="NCBI Taxonomy" id="2710591"/>
    <lineage>
        <taxon>Bacteria</taxon>
        <taxon>Pseudomonadati</taxon>
        <taxon>Pseudomonadota</taxon>
        <taxon>Gammaproteobacteria</taxon>
        <taxon>Pseudomonadales</taxon>
        <taxon>Pseudomonadaceae</taxon>
        <taxon>Pseudomonas</taxon>
    </lineage>
</organism>